<keyword evidence="1" id="KW-0678">Repressor</keyword>
<dbReference type="PRINTS" id="PR00036">
    <property type="entry name" value="HTHLACI"/>
</dbReference>
<dbReference type="Pfam" id="PF13377">
    <property type="entry name" value="Peripla_BP_3"/>
    <property type="match status" value="1"/>
</dbReference>
<dbReference type="EMBL" id="JAMTCO010000015">
    <property type="protein sequence ID" value="MCP2273193.1"/>
    <property type="molecule type" value="Genomic_DNA"/>
</dbReference>
<evidence type="ECO:0000256" key="4">
    <source>
        <dbReference type="ARBA" id="ARBA00023163"/>
    </source>
</evidence>
<name>A0ABT1IKL3_9PSEU</name>
<keyword evidence="2" id="KW-0805">Transcription regulation</keyword>
<dbReference type="SUPFAM" id="SSF47413">
    <property type="entry name" value="lambda repressor-like DNA-binding domains"/>
    <property type="match status" value="1"/>
</dbReference>
<sequence length="356" mass="37121">MATMEDVAKLAGVSISTVSHVVNETRPVAAATRERVAAAIESTGYTGNAIARSLVTGGTMSIGVAMSLLANPHLPQLLHAIEAEAAAAGYTVLLGDTLDAEDGERTAVRKLQARRVDGMLLTPAPGDTSTLEQLARTGVPAVLVDRVSHKIKLDQVGPENIQSTSALVQHLATAGHRRIGFISGVEWMSASEERTLGYRLGLGRAGLRWDSNLVAGGGATHEDGVLAMRRLLTVPERPTAVITGNGAMTAGAYREARAHGLVIGTDLAITGHDEVDWAELVTPAITTMTHPVDEIGRTAVRLLLARLADPTRDPETILLAPTLNHRASCGCPQETVVDAPTAAGAPAAEHEAPGAE</sequence>
<feature type="domain" description="HTH lacI-type" evidence="5">
    <location>
        <begin position="2"/>
        <end position="56"/>
    </location>
</feature>
<organism evidence="6 7">
    <name type="scientific">Actinokineospora diospyrosa</name>
    <dbReference type="NCBI Taxonomy" id="103728"/>
    <lineage>
        <taxon>Bacteria</taxon>
        <taxon>Bacillati</taxon>
        <taxon>Actinomycetota</taxon>
        <taxon>Actinomycetes</taxon>
        <taxon>Pseudonocardiales</taxon>
        <taxon>Pseudonocardiaceae</taxon>
        <taxon>Actinokineospora</taxon>
    </lineage>
</organism>
<comment type="caution">
    <text evidence="6">The sequence shown here is derived from an EMBL/GenBank/DDBJ whole genome shotgun (WGS) entry which is preliminary data.</text>
</comment>
<evidence type="ECO:0000256" key="3">
    <source>
        <dbReference type="ARBA" id="ARBA00023125"/>
    </source>
</evidence>
<accession>A0ABT1IKL3</accession>
<dbReference type="InterPro" id="IPR046335">
    <property type="entry name" value="LacI/GalR-like_sensor"/>
</dbReference>
<dbReference type="Proteomes" id="UP001205185">
    <property type="component" value="Unassembled WGS sequence"/>
</dbReference>
<proteinExistence type="predicted"/>
<protein>
    <submittedName>
        <fullName evidence="6">Transcriptional regulator, LacI family</fullName>
    </submittedName>
</protein>
<keyword evidence="7" id="KW-1185">Reference proteome</keyword>
<dbReference type="Gene3D" id="1.10.260.40">
    <property type="entry name" value="lambda repressor-like DNA-binding domains"/>
    <property type="match status" value="1"/>
</dbReference>
<dbReference type="PANTHER" id="PTHR30146">
    <property type="entry name" value="LACI-RELATED TRANSCRIPTIONAL REPRESSOR"/>
    <property type="match status" value="1"/>
</dbReference>
<dbReference type="InterPro" id="IPR028082">
    <property type="entry name" value="Peripla_BP_I"/>
</dbReference>
<keyword evidence="4" id="KW-0804">Transcription</keyword>
<evidence type="ECO:0000313" key="7">
    <source>
        <dbReference type="Proteomes" id="UP001205185"/>
    </source>
</evidence>
<dbReference type="PROSITE" id="PS50932">
    <property type="entry name" value="HTH_LACI_2"/>
    <property type="match status" value="1"/>
</dbReference>
<dbReference type="Gene3D" id="3.40.50.2300">
    <property type="match status" value="2"/>
</dbReference>
<dbReference type="PROSITE" id="PS00356">
    <property type="entry name" value="HTH_LACI_1"/>
    <property type="match status" value="1"/>
</dbReference>
<dbReference type="Pfam" id="PF00356">
    <property type="entry name" value="LacI"/>
    <property type="match status" value="1"/>
</dbReference>
<evidence type="ECO:0000256" key="2">
    <source>
        <dbReference type="ARBA" id="ARBA00023015"/>
    </source>
</evidence>
<evidence type="ECO:0000259" key="5">
    <source>
        <dbReference type="PROSITE" id="PS50932"/>
    </source>
</evidence>
<dbReference type="SMART" id="SM00354">
    <property type="entry name" value="HTH_LACI"/>
    <property type="match status" value="1"/>
</dbReference>
<evidence type="ECO:0000313" key="6">
    <source>
        <dbReference type="EMBL" id="MCP2273193.1"/>
    </source>
</evidence>
<evidence type="ECO:0000256" key="1">
    <source>
        <dbReference type="ARBA" id="ARBA00022491"/>
    </source>
</evidence>
<dbReference type="InterPro" id="IPR010982">
    <property type="entry name" value="Lambda_DNA-bd_dom_sf"/>
</dbReference>
<dbReference type="CDD" id="cd06267">
    <property type="entry name" value="PBP1_LacI_sugar_binding-like"/>
    <property type="match status" value="1"/>
</dbReference>
<reference evidence="6 7" key="1">
    <citation type="submission" date="2022-06" db="EMBL/GenBank/DDBJ databases">
        <title>Genomic Encyclopedia of Archaeal and Bacterial Type Strains, Phase II (KMG-II): from individual species to whole genera.</title>
        <authorList>
            <person name="Goeker M."/>
        </authorList>
    </citation>
    <scope>NUCLEOTIDE SEQUENCE [LARGE SCALE GENOMIC DNA]</scope>
    <source>
        <strain evidence="6 7">DSM 44255</strain>
    </source>
</reference>
<keyword evidence="3" id="KW-0238">DNA-binding</keyword>
<dbReference type="SUPFAM" id="SSF53822">
    <property type="entry name" value="Periplasmic binding protein-like I"/>
    <property type="match status" value="1"/>
</dbReference>
<dbReference type="PANTHER" id="PTHR30146:SF148">
    <property type="entry name" value="HTH-TYPE TRANSCRIPTIONAL REPRESSOR PURR-RELATED"/>
    <property type="match status" value="1"/>
</dbReference>
<dbReference type="InterPro" id="IPR000843">
    <property type="entry name" value="HTH_LacI"/>
</dbReference>
<gene>
    <name evidence="6" type="ORF">LV75_005719</name>
</gene>
<dbReference type="CDD" id="cd01392">
    <property type="entry name" value="HTH_LacI"/>
    <property type="match status" value="1"/>
</dbReference>